<dbReference type="InterPro" id="IPR001466">
    <property type="entry name" value="Beta-lactam-related"/>
</dbReference>
<dbReference type="AlphaFoldDB" id="A0A7I8W7U2"/>
<dbReference type="EMBL" id="CAJFCJ010000019">
    <property type="protein sequence ID" value="CAD5123850.1"/>
    <property type="molecule type" value="Genomic_DNA"/>
</dbReference>
<dbReference type="InterPro" id="IPR052794">
    <property type="entry name" value="Mito_Ser_Protease_LACTB"/>
</dbReference>
<keyword evidence="3" id="KW-1185">Reference proteome</keyword>
<sequence length="438" mass="49514">MNYWSFLKRLNRNASTKYLLTCGSGLLAFVALGEKTRKKTDFDIAVENATDLVQRIKDESGCPGIVAAVGIDGQLVWSQGFGYANIEHRIECTPKTVMRIASISKSFTMALVGKLHEDGLLDYDQFIEKYVKTWPEKYFNGKPAKITIRQLLSHFGGIRHYLKCNQKSSTPVENELLIPEYYNKKRYKTISEALSIFKDDELCSLPGTEFLYTTYGWTLISAVLESVSSKSFEVMIKNLFQTLDLKNTYLDENDTIIYHRASNYVREAKTGKLKNAEYVDNSYKWGGGGLLSTAPDLVKFGLSMLSSYQTNSPNNFLTRKTMIEMWQGVPNAKCIWEKDGSYGMGWCIHSKYISHTGGSIGSSSVLLIVPKENSEEKLHGVSVAIMCNMQGVSLYKTAKEIAQNFQDLKVDEIIVDKQKVKDQDDLHDILLHTPRHDD</sequence>
<dbReference type="InterPro" id="IPR012338">
    <property type="entry name" value="Beta-lactam/transpept-like"/>
</dbReference>
<protein>
    <submittedName>
        <fullName evidence="2">DgyrCDS12156</fullName>
    </submittedName>
</protein>
<organism evidence="2 3">
    <name type="scientific">Dimorphilus gyrociliatus</name>
    <dbReference type="NCBI Taxonomy" id="2664684"/>
    <lineage>
        <taxon>Eukaryota</taxon>
        <taxon>Metazoa</taxon>
        <taxon>Spiralia</taxon>
        <taxon>Lophotrochozoa</taxon>
        <taxon>Annelida</taxon>
        <taxon>Polychaeta</taxon>
        <taxon>Polychaeta incertae sedis</taxon>
        <taxon>Dinophilidae</taxon>
        <taxon>Dimorphilus</taxon>
    </lineage>
</organism>
<dbReference type="OrthoDB" id="5946976at2759"/>
<reference evidence="2 3" key="1">
    <citation type="submission" date="2020-08" db="EMBL/GenBank/DDBJ databases">
        <authorList>
            <person name="Hejnol A."/>
        </authorList>
    </citation>
    <scope>NUCLEOTIDE SEQUENCE [LARGE SCALE GENOMIC DNA]</scope>
</reference>
<dbReference type="GO" id="GO:0005739">
    <property type="term" value="C:mitochondrion"/>
    <property type="evidence" value="ECO:0007669"/>
    <property type="project" value="TreeGrafter"/>
</dbReference>
<dbReference type="GO" id="GO:0008233">
    <property type="term" value="F:peptidase activity"/>
    <property type="evidence" value="ECO:0007669"/>
    <property type="project" value="TreeGrafter"/>
</dbReference>
<comment type="caution">
    <text evidence="2">The sequence shown here is derived from an EMBL/GenBank/DDBJ whole genome shotgun (WGS) entry which is preliminary data.</text>
</comment>
<dbReference type="Gene3D" id="3.40.710.10">
    <property type="entry name" value="DD-peptidase/beta-lactamase superfamily"/>
    <property type="match status" value="1"/>
</dbReference>
<dbReference type="GO" id="GO:0019216">
    <property type="term" value="P:regulation of lipid metabolic process"/>
    <property type="evidence" value="ECO:0007669"/>
    <property type="project" value="TreeGrafter"/>
</dbReference>
<evidence type="ECO:0000259" key="1">
    <source>
        <dbReference type="Pfam" id="PF00144"/>
    </source>
</evidence>
<dbReference type="PANTHER" id="PTHR46520:SF1">
    <property type="entry name" value="SERINE BETA-LACTAMASE-LIKE PROTEIN LACTB, MITOCHONDRIAL"/>
    <property type="match status" value="1"/>
</dbReference>
<dbReference type="SUPFAM" id="SSF56601">
    <property type="entry name" value="beta-lactamase/transpeptidase-like"/>
    <property type="match status" value="1"/>
</dbReference>
<proteinExistence type="predicted"/>
<feature type="domain" description="Beta-lactamase-related" evidence="1">
    <location>
        <begin position="51"/>
        <end position="391"/>
    </location>
</feature>
<gene>
    <name evidence="2" type="ORF">DGYR_LOCUS11482</name>
</gene>
<dbReference type="GO" id="GO:0006508">
    <property type="term" value="P:proteolysis"/>
    <property type="evidence" value="ECO:0007669"/>
    <property type="project" value="TreeGrafter"/>
</dbReference>
<dbReference type="Proteomes" id="UP000549394">
    <property type="component" value="Unassembled WGS sequence"/>
</dbReference>
<dbReference type="PANTHER" id="PTHR46520">
    <property type="entry name" value="SERINE BETA-LACTAMASE-LIKE PROTEIN LACTB, MITOCHONDRIAL"/>
    <property type="match status" value="1"/>
</dbReference>
<evidence type="ECO:0000313" key="2">
    <source>
        <dbReference type="EMBL" id="CAD5123850.1"/>
    </source>
</evidence>
<evidence type="ECO:0000313" key="3">
    <source>
        <dbReference type="Proteomes" id="UP000549394"/>
    </source>
</evidence>
<name>A0A7I8W7U2_9ANNE</name>
<dbReference type="Pfam" id="PF00144">
    <property type="entry name" value="Beta-lactamase"/>
    <property type="match status" value="1"/>
</dbReference>
<accession>A0A7I8W7U2</accession>